<name>A0A5N6MQW0_9ASTR</name>
<feature type="compositionally biased region" description="Basic and acidic residues" evidence="1">
    <location>
        <begin position="11"/>
        <end position="20"/>
    </location>
</feature>
<reference evidence="4 5" key="1">
    <citation type="submission" date="2019-05" db="EMBL/GenBank/DDBJ databases">
        <title>Mikania micrantha, genome provides insights into the molecular mechanism of rapid growth.</title>
        <authorList>
            <person name="Liu B."/>
        </authorList>
    </citation>
    <scope>NUCLEOTIDE SEQUENCE [LARGE SCALE GENOMIC DNA]</scope>
    <source>
        <strain evidence="4">NLD-2019</strain>
        <tissue evidence="4">Leaf</tissue>
    </source>
</reference>
<feature type="domain" description="GAG-pre-integrase" evidence="2">
    <location>
        <begin position="164"/>
        <end position="227"/>
    </location>
</feature>
<dbReference type="PANTHER" id="PTHR47592">
    <property type="entry name" value="PBF68 PROTEIN"/>
    <property type="match status" value="1"/>
</dbReference>
<dbReference type="InterPro" id="IPR054722">
    <property type="entry name" value="PolX-like_BBD"/>
</dbReference>
<evidence type="ECO:0000259" key="2">
    <source>
        <dbReference type="Pfam" id="PF13976"/>
    </source>
</evidence>
<evidence type="ECO:0000313" key="4">
    <source>
        <dbReference type="EMBL" id="KAD3641917.1"/>
    </source>
</evidence>
<dbReference type="Proteomes" id="UP000326396">
    <property type="component" value="Linkage Group LG5"/>
</dbReference>
<dbReference type="Pfam" id="PF13976">
    <property type="entry name" value="gag_pre-integrs"/>
    <property type="match status" value="1"/>
</dbReference>
<gene>
    <name evidence="4" type="ORF">E3N88_31141</name>
</gene>
<feature type="region of interest" description="Disordered" evidence="1">
    <location>
        <begin position="1"/>
        <end position="41"/>
    </location>
</feature>
<dbReference type="PANTHER" id="PTHR47592:SF27">
    <property type="entry name" value="OS08G0421700 PROTEIN"/>
    <property type="match status" value="1"/>
</dbReference>
<feature type="domain" description="Retrovirus-related Pol polyprotein from transposon TNT 1-94-like beta-barrel" evidence="3">
    <location>
        <begin position="57"/>
        <end position="136"/>
    </location>
</feature>
<evidence type="ECO:0000313" key="5">
    <source>
        <dbReference type="Proteomes" id="UP000326396"/>
    </source>
</evidence>
<protein>
    <submittedName>
        <fullName evidence="4">Uncharacterized protein</fullName>
    </submittedName>
</protein>
<dbReference type="AlphaFoldDB" id="A0A5N6MQW0"/>
<feature type="compositionally biased region" description="Polar residues" evidence="1">
    <location>
        <begin position="21"/>
        <end position="33"/>
    </location>
</feature>
<dbReference type="EMBL" id="SZYD01000015">
    <property type="protein sequence ID" value="KAD3641917.1"/>
    <property type="molecule type" value="Genomic_DNA"/>
</dbReference>
<keyword evidence="5" id="KW-1185">Reference proteome</keyword>
<dbReference type="OrthoDB" id="1750507at2759"/>
<proteinExistence type="predicted"/>
<evidence type="ECO:0000256" key="1">
    <source>
        <dbReference type="SAM" id="MobiDB-lite"/>
    </source>
</evidence>
<organism evidence="4 5">
    <name type="scientific">Mikania micrantha</name>
    <name type="common">bitter vine</name>
    <dbReference type="NCBI Taxonomy" id="192012"/>
    <lineage>
        <taxon>Eukaryota</taxon>
        <taxon>Viridiplantae</taxon>
        <taxon>Streptophyta</taxon>
        <taxon>Embryophyta</taxon>
        <taxon>Tracheophyta</taxon>
        <taxon>Spermatophyta</taxon>
        <taxon>Magnoliopsida</taxon>
        <taxon>eudicotyledons</taxon>
        <taxon>Gunneridae</taxon>
        <taxon>Pentapetalae</taxon>
        <taxon>asterids</taxon>
        <taxon>campanulids</taxon>
        <taxon>Asterales</taxon>
        <taxon>Asteraceae</taxon>
        <taxon>Asteroideae</taxon>
        <taxon>Heliantheae alliance</taxon>
        <taxon>Eupatorieae</taxon>
        <taxon>Mikania</taxon>
    </lineage>
</organism>
<accession>A0A5N6MQW0</accession>
<comment type="caution">
    <text evidence="4">The sequence shown here is derived from an EMBL/GenBank/DDBJ whole genome shotgun (WGS) entry which is preliminary data.</text>
</comment>
<evidence type="ECO:0000259" key="3">
    <source>
        <dbReference type="Pfam" id="PF22936"/>
    </source>
</evidence>
<sequence>MQFREALQTRLPEKFKKRNEGSSSKSQVNNSPDPSLDGYESSDVLVVTRDKSNEELIMDSGCSYHMTPHKTYFSELLIEEMGTVQLGDDRPCTIQGQGTVILKLMNGEEVKLTKVRYIPELSRNLISLGTFEKEGFCVSLKNGKAKVIKGSLVIMTGSRGENNIYKLDGCVQKGVNSVVQGDQEISADLWHRRLGHISNQGLMELRSQGVLGKLESNGTRFCEHCVLCGDCCEIVIKS</sequence>
<dbReference type="InterPro" id="IPR025724">
    <property type="entry name" value="GAG-pre-integrase_dom"/>
</dbReference>
<dbReference type="Pfam" id="PF22936">
    <property type="entry name" value="Pol_BBD"/>
    <property type="match status" value="1"/>
</dbReference>